<evidence type="ECO:0000256" key="1">
    <source>
        <dbReference type="SAM" id="MobiDB-lite"/>
    </source>
</evidence>
<dbReference type="AlphaFoldDB" id="A0A6J4N7B7"/>
<proteinExistence type="predicted"/>
<feature type="region of interest" description="Disordered" evidence="1">
    <location>
        <begin position="69"/>
        <end position="88"/>
    </location>
</feature>
<organism evidence="2">
    <name type="scientific">uncultured Microcoleus sp</name>
    <dbReference type="NCBI Taxonomy" id="259945"/>
    <lineage>
        <taxon>Bacteria</taxon>
        <taxon>Bacillati</taxon>
        <taxon>Cyanobacteriota</taxon>
        <taxon>Cyanophyceae</taxon>
        <taxon>Oscillatoriophycideae</taxon>
        <taxon>Oscillatoriales</taxon>
        <taxon>Microcoleaceae</taxon>
        <taxon>Microcoleus</taxon>
        <taxon>environmental samples</taxon>
    </lineage>
</organism>
<reference evidence="2" key="1">
    <citation type="submission" date="2020-02" db="EMBL/GenBank/DDBJ databases">
        <authorList>
            <person name="Meier V. D."/>
        </authorList>
    </citation>
    <scope>NUCLEOTIDE SEQUENCE</scope>
    <source>
        <strain evidence="2">AVDCRST_MAG84</strain>
    </source>
</reference>
<gene>
    <name evidence="2" type="ORF">AVDCRST_MAG84-4646</name>
</gene>
<protein>
    <submittedName>
        <fullName evidence="2">Uncharacterized protein</fullName>
    </submittedName>
</protein>
<accession>A0A6J4N7B7</accession>
<dbReference type="EMBL" id="CADCTZ010001008">
    <property type="protein sequence ID" value="CAA9375019.1"/>
    <property type="molecule type" value="Genomic_DNA"/>
</dbReference>
<name>A0A6J4N7B7_9CYAN</name>
<feature type="compositionally biased region" description="Basic residues" evidence="1">
    <location>
        <begin position="73"/>
        <end position="88"/>
    </location>
</feature>
<evidence type="ECO:0000313" key="2">
    <source>
        <dbReference type="EMBL" id="CAA9375019.1"/>
    </source>
</evidence>
<sequence>MVQNISLKRDFFRSDRQITYNMSLRFLWRSQTQRSEVKQSLLSETAFLCCCNRGAADKYLDGHDFTAESGSHLNKRCPRSPKLKKRGQ</sequence>